<reference evidence="1" key="2">
    <citation type="submission" date="2020-05" db="UniProtKB">
        <authorList>
            <consortium name="EnsemblMetazoa"/>
        </authorList>
    </citation>
    <scope>IDENTIFICATION</scope>
    <source>
        <strain evidence="1">IAEA</strain>
    </source>
</reference>
<dbReference type="Proteomes" id="UP000092460">
    <property type="component" value="Unassembled WGS sequence"/>
</dbReference>
<sequence>MIAATYAKCNNHHSEMILFYKTAVHRQWALANAKNTHSSTVQIHLLMTCGKTNNKFRFALEGVGQYHVWILCLRIVTPNEAWFRSVLIPILSDGTRHASVFLSVGGGLFSVAANCGLLLKITVMVVLHKCPQQVWLETDDDGL</sequence>
<dbReference type="VEuPathDB" id="VectorBase:GPPI036687"/>
<evidence type="ECO:0000313" key="1">
    <source>
        <dbReference type="EnsemblMetazoa" id="GPPI036687-PA"/>
    </source>
</evidence>
<protein>
    <submittedName>
        <fullName evidence="1">Uncharacterized protein</fullName>
    </submittedName>
</protein>
<dbReference type="EMBL" id="JXJN01018154">
    <property type="status" value="NOT_ANNOTATED_CDS"/>
    <property type="molecule type" value="Genomic_DNA"/>
</dbReference>
<keyword evidence="2" id="KW-1185">Reference proteome</keyword>
<dbReference type="AlphaFoldDB" id="A0A1B0BPP9"/>
<accession>A0A1B0BPP9</accession>
<evidence type="ECO:0000313" key="2">
    <source>
        <dbReference type="Proteomes" id="UP000092460"/>
    </source>
</evidence>
<organism evidence="1 2">
    <name type="scientific">Glossina palpalis gambiensis</name>
    <dbReference type="NCBI Taxonomy" id="67801"/>
    <lineage>
        <taxon>Eukaryota</taxon>
        <taxon>Metazoa</taxon>
        <taxon>Ecdysozoa</taxon>
        <taxon>Arthropoda</taxon>
        <taxon>Hexapoda</taxon>
        <taxon>Insecta</taxon>
        <taxon>Pterygota</taxon>
        <taxon>Neoptera</taxon>
        <taxon>Endopterygota</taxon>
        <taxon>Diptera</taxon>
        <taxon>Brachycera</taxon>
        <taxon>Muscomorpha</taxon>
        <taxon>Hippoboscoidea</taxon>
        <taxon>Glossinidae</taxon>
        <taxon>Glossina</taxon>
    </lineage>
</organism>
<name>A0A1B0BPP9_9MUSC</name>
<dbReference type="EnsemblMetazoa" id="GPPI036687-RA">
    <property type="protein sequence ID" value="GPPI036687-PA"/>
    <property type="gene ID" value="GPPI036687"/>
</dbReference>
<proteinExistence type="predicted"/>
<reference evidence="2" key="1">
    <citation type="submission" date="2015-01" db="EMBL/GenBank/DDBJ databases">
        <authorList>
            <person name="Aksoy S."/>
            <person name="Warren W."/>
            <person name="Wilson R.K."/>
        </authorList>
    </citation>
    <scope>NUCLEOTIDE SEQUENCE [LARGE SCALE GENOMIC DNA]</scope>
    <source>
        <strain evidence="2">IAEA</strain>
    </source>
</reference>